<comment type="caution">
    <text evidence="2">The sequence shown here is derived from an EMBL/GenBank/DDBJ whole genome shotgun (WGS) entry which is preliminary data.</text>
</comment>
<dbReference type="GO" id="GO:0030166">
    <property type="term" value="P:proteoglycan biosynthetic process"/>
    <property type="evidence" value="ECO:0007669"/>
    <property type="project" value="TreeGrafter"/>
</dbReference>
<dbReference type="InterPro" id="IPR009283">
    <property type="entry name" value="Apyrase"/>
</dbReference>
<dbReference type="Proteomes" id="UP000708208">
    <property type="component" value="Unassembled WGS sequence"/>
</dbReference>
<keyword evidence="3" id="KW-1185">Reference proteome</keyword>
<keyword evidence="1" id="KW-0479">Metal-binding</keyword>
<evidence type="ECO:0000313" key="2">
    <source>
        <dbReference type="EMBL" id="CAG7702556.1"/>
    </source>
</evidence>
<protein>
    <submittedName>
        <fullName evidence="2">Uncharacterized protein</fullName>
    </submittedName>
</protein>
<dbReference type="PANTHER" id="PTHR13023">
    <property type="entry name" value="APYRASE"/>
    <property type="match status" value="1"/>
</dbReference>
<sequence>VYRKELLTCDDRSGVVFRLLPSFDENDKVHWKLVPWVILAGGDGNSTKSFKCEWATEKDG</sequence>
<comment type="cofactor">
    <cofactor evidence="1">
        <name>Ca(2+)</name>
        <dbReference type="ChEBI" id="CHEBI:29108"/>
    </cofactor>
</comment>
<evidence type="ECO:0000313" key="3">
    <source>
        <dbReference type="Proteomes" id="UP000708208"/>
    </source>
</evidence>
<accession>A0A8J2JUP8</accession>
<name>A0A8J2JUP8_9HEXA</name>
<feature type="non-terminal residue" evidence="2">
    <location>
        <position position="60"/>
    </location>
</feature>
<dbReference type="EMBL" id="CAJVCH010027557">
    <property type="protein sequence ID" value="CAG7702556.1"/>
    <property type="molecule type" value="Genomic_DNA"/>
</dbReference>
<dbReference type="GO" id="GO:0005509">
    <property type="term" value="F:calcium ion binding"/>
    <property type="evidence" value="ECO:0007669"/>
    <property type="project" value="InterPro"/>
</dbReference>
<proteinExistence type="predicted"/>
<dbReference type="AlphaFoldDB" id="A0A8J2JUP8"/>
<evidence type="ECO:0000256" key="1">
    <source>
        <dbReference type="PIRSR" id="PIRSR609283-1"/>
    </source>
</evidence>
<keyword evidence="1" id="KW-0106">Calcium</keyword>
<dbReference type="OrthoDB" id="25028at2759"/>
<organism evidence="2 3">
    <name type="scientific">Allacma fusca</name>
    <dbReference type="NCBI Taxonomy" id="39272"/>
    <lineage>
        <taxon>Eukaryota</taxon>
        <taxon>Metazoa</taxon>
        <taxon>Ecdysozoa</taxon>
        <taxon>Arthropoda</taxon>
        <taxon>Hexapoda</taxon>
        <taxon>Collembola</taxon>
        <taxon>Symphypleona</taxon>
        <taxon>Sminthuridae</taxon>
        <taxon>Allacma</taxon>
    </lineage>
</organism>
<dbReference type="Pfam" id="PF06079">
    <property type="entry name" value="Apyrase"/>
    <property type="match status" value="1"/>
</dbReference>
<feature type="binding site" evidence="1">
    <location>
        <position position="53"/>
    </location>
    <ligand>
        <name>Ca(2+)</name>
        <dbReference type="ChEBI" id="CHEBI:29108"/>
    </ligand>
</feature>
<dbReference type="GO" id="GO:0045134">
    <property type="term" value="F:UDP phosphatase activity"/>
    <property type="evidence" value="ECO:0007669"/>
    <property type="project" value="TreeGrafter"/>
</dbReference>
<dbReference type="GO" id="GO:0004382">
    <property type="term" value="F:GDP phosphatase activity"/>
    <property type="evidence" value="ECO:0007669"/>
    <property type="project" value="TreeGrafter"/>
</dbReference>
<reference evidence="2" key="1">
    <citation type="submission" date="2021-06" db="EMBL/GenBank/DDBJ databases">
        <authorList>
            <person name="Hodson N. C."/>
            <person name="Mongue J. A."/>
            <person name="Jaron S. K."/>
        </authorList>
    </citation>
    <scope>NUCLEOTIDE SEQUENCE</scope>
</reference>
<gene>
    <name evidence="2" type="ORF">AFUS01_LOCUS4427</name>
</gene>
<feature type="non-terminal residue" evidence="2">
    <location>
        <position position="1"/>
    </location>
</feature>
<dbReference type="PANTHER" id="PTHR13023:SF3">
    <property type="entry name" value="SOLUBLE CALCIUM-ACTIVATED NUCLEOTIDASE 1"/>
    <property type="match status" value="1"/>
</dbReference>